<proteinExistence type="predicted"/>
<accession>A0ABW8L618</accession>
<reference evidence="3 4" key="1">
    <citation type="submission" date="2024-11" db="EMBL/GenBank/DDBJ databases">
        <title>The Natural Products Discovery Center: Release of the First 8490 Sequenced Strains for Exploring Actinobacteria Biosynthetic Diversity.</title>
        <authorList>
            <person name="Kalkreuter E."/>
            <person name="Kautsar S.A."/>
            <person name="Yang D."/>
            <person name="Bader C.D."/>
            <person name="Teijaro C.N."/>
            <person name="Fluegel L."/>
            <person name="Davis C.M."/>
            <person name="Simpson J.R."/>
            <person name="Lauterbach L."/>
            <person name="Steele A.D."/>
            <person name="Gui C."/>
            <person name="Meng S."/>
            <person name="Li G."/>
            <person name="Viehrig K."/>
            <person name="Ye F."/>
            <person name="Su P."/>
            <person name="Kiefer A.F."/>
            <person name="Nichols A."/>
            <person name="Cepeda A.J."/>
            <person name="Yan W."/>
            <person name="Fan B."/>
            <person name="Jiang Y."/>
            <person name="Adhikari A."/>
            <person name="Zheng C.-J."/>
            <person name="Schuster L."/>
            <person name="Cowan T.M."/>
            <person name="Smanski M.J."/>
            <person name="Chevrette M.G."/>
            <person name="De Carvalho L.P.S."/>
            <person name="Shen B."/>
        </authorList>
    </citation>
    <scope>NUCLEOTIDE SEQUENCE [LARGE SCALE GENOMIC DNA]</scope>
    <source>
        <strain evidence="3 4">NPDC077433</strain>
    </source>
</reference>
<feature type="transmembrane region" description="Helical" evidence="2">
    <location>
        <begin position="165"/>
        <end position="188"/>
    </location>
</feature>
<feature type="region of interest" description="Disordered" evidence="1">
    <location>
        <begin position="30"/>
        <end position="49"/>
    </location>
</feature>
<evidence type="ECO:0000256" key="2">
    <source>
        <dbReference type="SAM" id="Phobius"/>
    </source>
</evidence>
<dbReference type="Proteomes" id="UP001620234">
    <property type="component" value="Unassembled WGS sequence"/>
</dbReference>
<sequence>MSLIEKRLVWHNQTVISHYQTEILMMDHSTDQNPDERVQHHTKTADRRDRDPMDTMADYEVEVAQRGQNSMMSDNKRRSLITYNHITYFLYVISYFTAGLLWIVPIVMNYAKRHDADGSWLATHFDWQIKTFWYSIVWFFLGFLIITFALGGFGVSMLADSGNVAIGSVLLAGFGLLVMIFTFVWHLYRIIRGWIALTDGRPVP</sequence>
<evidence type="ECO:0000313" key="3">
    <source>
        <dbReference type="EMBL" id="MFK4000346.1"/>
    </source>
</evidence>
<evidence type="ECO:0000256" key="1">
    <source>
        <dbReference type="SAM" id="MobiDB-lite"/>
    </source>
</evidence>
<keyword evidence="2" id="KW-0472">Membrane</keyword>
<feature type="transmembrane region" description="Helical" evidence="2">
    <location>
        <begin position="88"/>
        <end position="111"/>
    </location>
</feature>
<keyword evidence="2" id="KW-0812">Transmembrane</keyword>
<dbReference type="EMBL" id="JBJDPD010000003">
    <property type="protein sequence ID" value="MFK4000346.1"/>
    <property type="molecule type" value="Genomic_DNA"/>
</dbReference>
<keyword evidence="2" id="KW-1133">Transmembrane helix</keyword>
<dbReference type="RefSeq" id="WP_404671864.1">
    <property type="nucleotide sequence ID" value="NZ_JBJDPD010000003.1"/>
</dbReference>
<organism evidence="3 4">
    <name type="scientific">Psychrobacter namhaensis</name>
    <dbReference type="NCBI Taxonomy" id="292734"/>
    <lineage>
        <taxon>Bacteria</taxon>
        <taxon>Pseudomonadati</taxon>
        <taxon>Pseudomonadota</taxon>
        <taxon>Gammaproteobacteria</taxon>
        <taxon>Moraxellales</taxon>
        <taxon>Moraxellaceae</taxon>
        <taxon>Psychrobacter</taxon>
    </lineage>
</organism>
<name>A0ABW8L618_9GAMM</name>
<evidence type="ECO:0000313" key="4">
    <source>
        <dbReference type="Proteomes" id="UP001620234"/>
    </source>
</evidence>
<keyword evidence="4" id="KW-1185">Reference proteome</keyword>
<feature type="transmembrane region" description="Helical" evidence="2">
    <location>
        <begin position="132"/>
        <end position="159"/>
    </location>
</feature>
<protein>
    <submittedName>
        <fullName evidence="3">DUF4870 family protein</fullName>
    </submittedName>
</protein>
<comment type="caution">
    <text evidence="3">The sequence shown here is derived from an EMBL/GenBank/DDBJ whole genome shotgun (WGS) entry which is preliminary data.</text>
</comment>
<gene>
    <name evidence="3" type="ORF">ACI2I3_03215</name>
</gene>